<feature type="transmembrane region" description="Helical" evidence="1">
    <location>
        <begin position="132"/>
        <end position="149"/>
    </location>
</feature>
<evidence type="ECO:0000256" key="1">
    <source>
        <dbReference type="SAM" id="Phobius"/>
    </source>
</evidence>
<gene>
    <name evidence="3" type="ORF">QTN47_25690</name>
</gene>
<keyword evidence="1" id="KW-0472">Membrane</keyword>
<evidence type="ECO:0000259" key="2">
    <source>
        <dbReference type="Pfam" id="PF07786"/>
    </source>
</evidence>
<evidence type="ECO:0000313" key="3">
    <source>
        <dbReference type="EMBL" id="MEX6690928.1"/>
    </source>
</evidence>
<evidence type="ECO:0000313" key="4">
    <source>
        <dbReference type="Proteomes" id="UP001560573"/>
    </source>
</evidence>
<dbReference type="PANTHER" id="PTHR31061">
    <property type="entry name" value="LD22376P"/>
    <property type="match status" value="1"/>
</dbReference>
<keyword evidence="1" id="KW-0812">Transmembrane</keyword>
<protein>
    <submittedName>
        <fullName evidence="3">Heparan-alpha-glucosaminide N-acetyltransferase domain-containing protein</fullName>
    </submittedName>
</protein>
<name>A0ABV3ZM92_9BACT</name>
<dbReference type="Pfam" id="PF07786">
    <property type="entry name" value="HGSNAT_cat"/>
    <property type="match status" value="1"/>
</dbReference>
<feature type="transmembrane region" description="Helical" evidence="1">
    <location>
        <begin position="212"/>
        <end position="232"/>
    </location>
</feature>
<feature type="transmembrane region" description="Helical" evidence="1">
    <location>
        <begin position="269"/>
        <end position="293"/>
    </location>
</feature>
<keyword evidence="4" id="KW-1185">Reference proteome</keyword>
<feature type="transmembrane region" description="Helical" evidence="1">
    <location>
        <begin position="305"/>
        <end position="327"/>
    </location>
</feature>
<comment type="caution">
    <text evidence="3">The sequence shown here is derived from an EMBL/GenBank/DDBJ whole genome shotgun (WGS) entry which is preliminary data.</text>
</comment>
<feature type="transmembrane region" description="Helical" evidence="1">
    <location>
        <begin position="69"/>
        <end position="86"/>
    </location>
</feature>
<dbReference type="Proteomes" id="UP001560573">
    <property type="component" value="Unassembled WGS sequence"/>
</dbReference>
<feature type="transmembrane region" description="Helical" evidence="1">
    <location>
        <begin position="25"/>
        <end position="44"/>
    </location>
</feature>
<feature type="domain" description="Heparan-alpha-glucosaminide N-acetyltransferase catalytic" evidence="2">
    <location>
        <begin position="24"/>
        <end position="168"/>
    </location>
</feature>
<dbReference type="RefSeq" id="WP_369332344.1">
    <property type="nucleotide sequence ID" value="NZ_JAULBC010000011.1"/>
</dbReference>
<dbReference type="PANTHER" id="PTHR31061:SF24">
    <property type="entry name" value="LD22376P"/>
    <property type="match status" value="1"/>
</dbReference>
<accession>A0ABV3ZM92</accession>
<sequence length="382" mass="42853">MLQQTKRPGSQQQTKGVLQQQTKRLVSLDALRGFTIAAMIVVNYPGSEDHVYFTLRHTIWNGLSFTDQVAPYFLFFVGASIAFAYAKRLDEGISRSTLYKKIFFRSLKIYAVGMILNLMPDFNFHAIRWTGTLQRIAVVFFICAILYLNTNWKQQAWIAAALLISYWLALTCIPTPGAGKVMLEPGVNIVAWFDSKFLPGTMWRGTWDPESILSTVTSVATCITGMLAGKLMLSQKSPEEKVNYLMTAGVFSAIAGYFWGLAFPVNENLWTSSFVLVTSGFAALLFGAFYFLVDIKGKTKGTKPGIIFGANAIAIYFLADVWALIFYEFKFGGTSLNEKFMEGLTSVGADARFASLLYALLFVCINFIPAWWLYRKKIFIKL</sequence>
<dbReference type="InterPro" id="IPR012429">
    <property type="entry name" value="HGSNAT_cat"/>
</dbReference>
<dbReference type="EMBL" id="JAULBC010000011">
    <property type="protein sequence ID" value="MEX6690928.1"/>
    <property type="molecule type" value="Genomic_DNA"/>
</dbReference>
<feature type="transmembrane region" description="Helical" evidence="1">
    <location>
        <begin position="244"/>
        <end position="263"/>
    </location>
</feature>
<feature type="transmembrane region" description="Helical" evidence="1">
    <location>
        <begin position="156"/>
        <end position="176"/>
    </location>
</feature>
<feature type="transmembrane region" description="Helical" evidence="1">
    <location>
        <begin position="107"/>
        <end position="126"/>
    </location>
</feature>
<keyword evidence="1" id="KW-1133">Transmembrane helix</keyword>
<feature type="transmembrane region" description="Helical" evidence="1">
    <location>
        <begin position="353"/>
        <end position="374"/>
    </location>
</feature>
<proteinExistence type="predicted"/>
<organism evidence="3 4">
    <name type="scientific">Danxiaibacter flavus</name>
    <dbReference type="NCBI Taxonomy" id="3049108"/>
    <lineage>
        <taxon>Bacteria</taxon>
        <taxon>Pseudomonadati</taxon>
        <taxon>Bacteroidota</taxon>
        <taxon>Chitinophagia</taxon>
        <taxon>Chitinophagales</taxon>
        <taxon>Chitinophagaceae</taxon>
        <taxon>Danxiaibacter</taxon>
    </lineage>
</organism>
<reference evidence="3 4" key="1">
    <citation type="submission" date="2023-07" db="EMBL/GenBank/DDBJ databases">
        <authorList>
            <person name="Lian W.-H."/>
        </authorList>
    </citation>
    <scope>NUCLEOTIDE SEQUENCE [LARGE SCALE GENOMIC DNA]</scope>
    <source>
        <strain evidence="3 4">SYSU DXS3180</strain>
    </source>
</reference>